<evidence type="ECO:0000256" key="14">
    <source>
        <dbReference type="ARBA" id="ARBA00029579"/>
    </source>
</evidence>
<dbReference type="GO" id="GO:0034702">
    <property type="term" value="C:monoatomic ion channel complex"/>
    <property type="evidence" value="ECO:0007669"/>
    <property type="project" value="UniProtKB-KW"/>
</dbReference>
<evidence type="ECO:0000256" key="9">
    <source>
        <dbReference type="ARBA" id="ARBA00022958"/>
    </source>
</evidence>
<sequence>MTHRRRNRSVSTIPTYDKKEILNNANASSYINCLERVLGENIDDSIKKCTREKHAFGDCTLGGKSTSSSDLEDIFDLKLSGISSSSSLTWSDDYDYEVSKRVQSELERIDRCFQGIEVPTYYKEEINEWLHFFPHLSILGYKTPSNSLENSEASSESDDEQSTVAINSNSTQLTSSNKTKRKNEQVIQKILHRKGQTIHPKPKSLDIDKYLRISSIKSPYLDRKKDSVPTPSVKDAHRLTETSHHKQPKPVSKLILPPIINNARSVSATPRQSSTKSMFVRLNFEKDIKAKEAQMELKSDLLKLFEHIPPSGARLTIDLPHRLASAPSRRGRRASDQSRFDVEQCATPCTQNKTKPRTPCCVSVRQCAFQCTISESIVKGDYFRTTARGGTGPPSPAANCTPPFNGTWGKYNDTLVIPADKCLQVRKYWCFLLSSICTFLAGLCIVLVWRLFAFLCCRKEAEYGPNDPKQKEQKAARQGKQEFEGTFMTEAKDWAGELISGQTTTGRILVVLVFILSIASLVIYFIDASYEGVEHCEEWSKNITQQIDLAFNIFFMVYFFIRFIAASDKLWFMLEMYSFVDYFTIPPSFVSIYLDRTWIGLRFLRALRLMTVPDILQYLNILKTSSSIRLAQLVSIFISVWLTAAGIIHLLENSGDPLDFDNPHPLPYWTCVYFLIVTMSTVGYGDVFCHTVLGRTFLVFFLLVGLAIFASSIPEIIDLVGTRSKYCGEYKREHGKRYCNTIRIIKK</sequence>
<keyword evidence="21" id="KW-1185">Reference proteome</keyword>
<dbReference type="Gene3D" id="1.10.287.70">
    <property type="match status" value="1"/>
</dbReference>
<feature type="compositionally biased region" description="Polar residues" evidence="17">
    <location>
        <begin position="163"/>
        <end position="177"/>
    </location>
</feature>
<evidence type="ECO:0000256" key="8">
    <source>
        <dbReference type="ARBA" id="ARBA00022882"/>
    </source>
</evidence>
<feature type="region of interest" description="Disordered" evidence="17">
    <location>
        <begin position="145"/>
        <end position="183"/>
    </location>
</feature>
<dbReference type="SUPFAM" id="SSF81324">
    <property type="entry name" value="Voltage-gated potassium channels"/>
    <property type="match status" value="1"/>
</dbReference>
<feature type="transmembrane region" description="Helical" evidence="18">
    <location>
        <begin position="508"/>
        <end position="526"/>
    </location>
</feature>
<evidence type="ECO:0000256" key="11">
    <source>
        <dbReference type="ARBA" id="ARBA00023065"/>
    </source>
</evidence>
<dbReference type="AlphaFoldDB" id="A0A834M875"/>
<dbReference type="FunFam" id="1.10.287.70:FF:000015">
    <property type="entry name" value="Calcium-activated potassium channel subunit alpha-1 isoform X7"/>
    <property type="match status" value="1"/>
</dbReference>
<keyword evidence="2" id="KW-0813">Transport</keyword>
<dbReference type="Pfam" id="PF00520">
    <property type="entry name" value="Ion_trans"/>
    <property type="match status" value="1"/>
</dbReference>
<feature type="transmembrane region" description="Helical" evidence="18">
    <location>
        <begin position="547"/>
        <end position="565"/>
    </location>
</feature>
<name>A0A834M875_RHYFE</name>
<keyword evidence="12 18" id="KW-0472">Membrane</keyword>
<evidence type="ECO:0000256" key="1">
    <source>
        <dbReference type="ARBA" id="ARBA00004141"/>
    </source>
</evidence>
<dbReference type="GO" id="GO:0009410">
    <property type="term" value="P:response to xenobiotic stimulus"/>
    <property type="evidence" value="ECO:0007669"/>
    <property type="project" value="UniProtKB-ARBA"/>
</dbReference>
<organism evidence="20 21">
    <name type="scientific">Rhynchophorus ferrugineus</name>
    <name type="common">Red palm weevil</name>
    <name type="synonym">Curculio ferrugineus</name>
    <dbReference type="NCBI Taxonomy" id="354439"/>
    <lineage>
        <taxon>Eukaryota</taxon>
        <taxon>Metazoa</taxon>
        <taxon>Ecdysozoa</taxon>
        <taxon>Arthropoda</taxon>
        <taxon>Hexapoda</taxon>
        <taxon>Insecta</taxon>
        <taxon>Pterygota</taxon>
        <taxon>Neoptera</taxon>
        <taxon>Endopterygota</taxon>
        <taxon>Coleoptera</taxon>
        <taxon>Polyphaga</taxon>
        <taxon>Cucujiformia</taxon>
        <taxon>Curculionidae</taxon>
        <taxon>Dryophthorinae</taxon>
        <taxon>Rhynchophorus</taxon>
    </lineage>
</organism>
<evidence type="ECO:0000256" key="17">
    <source>
        <dbReference type="SAM" id="MobiDB-lite"/>
    </source>
</evidence>
<evidence type="ECO:0000256" key="13">
    <source>
        <dbReference type="ARBA" id="ARBA00023303"/>
    </source>
</evidence>
<keyword evidence="7" id="KW-0106">Calcium</keyword>
<feature type="domain" description="Ion transport" evidence="19">
    <location>
        <begin position="509"/>
        <end position="721"/>
    </location>
</feature>
<evidence type="ECO:0000256" key="10">
    <source>
        <dbReference type="ARBA" id="ARBA00022989"/>
    </source>
</evidence>
<proteinExistence type="inferred from homology"/>
<feature type="region of interest" description="Disordered" evidence="17">
    <location>
        <begin position="222"/>
        <end position="250"/>
    </location>
</feature>
<reference evidence="20" key="1">
    <citation type="submission" date="2020-08" db="EMBL/GenBank/DDBJ databases">
        <title>Genome sequencing and assembly of the red palm weevil Rhynchophorus ferrugineus.</title>
        <authorList>
            <person name="Dias G.B."/>
            <person name="Bergman C.M."/>
            <person name="Manee M."/>
        </authorList>
    </citation>
    <scope>NUCLEOTIDE SEQUENCE</scope>
    <source>
        <strain evidence="20">AA-2017</strain>
        <tissue evidence="20">Whole larva</tissue>
    </source>
</reference>
<comment type="subcellular location">
    <subcellularLocation>
        <location evidence="1">Membrane</location>
        <topology evidence="1">Multi-pass membrane protein</topology>
    </subcellularLocation>
</comment>
<dbReference type="GO" id="GO:0060072">
    <property type="term" value="F:large conductance calcium-activated potassium channel activity"/>
    <property type="evidence" value="ECO:0007669"/>
    <property type="project" value="TreeGrafter"/>
</dbReference>
<dbReference type="EMBL" id="JAACXV010012942">
    <property type="protein sequence ID" value="KAF7274288.1"/>
    <property type="molecule type" value="Genomic_DNA"/>
</dbReference>
<feature type="transmembrane region" description="Helical" evidence="18">
    <location>
        <begin position="666"/>
        <end position="685"/>
    </location>
</feature>
<keyword evidence="10 18" id="KW-1133">Transmembrane helix</keyword>
<dbReference type="PANTHER" id="PTHR10027">
    <property type="entry name" value="CALCIUM-ACTIVATED POTASSIUM CHANNEL ALPHA CHAIN"/>
    <property type="match status" value="1"/>
</dbReference>
<comment type="caution">
    <text evidence="20">The sequence shown here is derived from an EMBL/GenBank/DDBJ whole genome shotgun (WGS) entry which is preliminary data.</text>
</comment>
<dbReference type="PRINTS" id="PR00169">
    <property type="entry name" value="KCHANNEL"/>
</dbReference>
<evidence type="ECO:0000256" key="16">
    <source>
        <dbReference type="ARBA" id="ARBA00060897"/>
    </source>
</evidence>
<dbReference type="InterPro" id="IPR047871">
    <property type="entry name" value="K_chnl_Slo-like"/>
</dbReference>
<evidence type="ECO:0000256" key="15">
    <source>
        <dbReference type="ARBA" id="ARBA00031999"/>
    </source>
</evidence>
<protein>
    <recommendedName>
        <fullName evidence="14">BK channel</fullName>
    </recommendedName>
    <alternativeName>
        <fullName evidence="15">Maxi K channel</fullName>
    </alternativeName>
</protein>
<keyword evidence="8" id="KW-0851">Voltage-gated channel</keyword>
<comment type="similarity">
    <text evidence="16">Belongs to the potassium channel family. Calcium-activated (TC 1.A.1.3) subfamily. Slo sub-subfamily.</text>
</comment>
<evidence type="ECO:0000313" key="20">
    <source>
        <dbReference type="EMBL" id="KAF7274288.1"/>
    </source>
</evidence>
<dbReference type="GO" id="GO:0050804">
    <property type="term" value="P:modulation of chemical synaptic transmission"/>
    <property type="evidence" value="ECO:0007669"/>
    <property type="project" value="UniProtKB-ARBA"/>
</dbReference>
<dbReference type="PANTHER" id="PTHR10027:SF33">
    <property type="entry name" value="CALCIUM-ACTIVATED POTASSIUM CHANNEL SUBUNIT ALPHA-1-RELATED"/>
    <property type="match status" value="1"/>
</dbReference>
<evidence type="ECO:0000256" key="3">
    <source>
        <dbReference type="ARBA" id="ARBA00022538"/>
    </source>
</evidence>
<accession>A0A834M875</accession>
<keyword evidence="3" id="KW-0633">Potassium transport</keyword>
<evidence type="ECO:0000256" key="7">
    <source>
        <dbReference type="ARBA" id="ARBA00022837"/>
    </source>
</evidence>
<evidence type="ECO:0000256" key="6">
    <source>
        <dbReference type="ARBA" id="ARBA00022826"/>
    </source>
</evidence>
<feature type="transmembrane region" description="Helical" evidence="18">
    <location>
        <begin position="428"/>
        <end position="452"/>
    </location>
</feature>
<evidence type="ECO:0000256" key="12">
    <source>
        <dbReference type="ARBA" id="ARBA00023136"/>
    </source>
</evidence>
<feature type="transmembrane region" description="Helical" evidence="18">
    <location>
        <begin position="697"/>
        <end position="717"/>
    </location>
</feature>
<keyword evidence="11" id="KW-0406">Ion transport</keyword>
<keyword evidence="5 18" id="KW-0812">Transmembrane</keyword>
<dbReference type="InterPro" id="IPR005821">
    <property type="entry name" value="Ion_trans_dom"/>
</dbReference>
<dbReference type="Proteomes" id="UP000625711">
    <property type="component" value="Unassembled WGS sequence"/>
</dbReference>
<feature type="transmembrane region" description="Helical" evidence="18">
    <location>
        <begin position="630"/>
        <end position="651"/>
    </location>
</feature>
<evidence type="ECO:0000259" key="19">
    <source>
        <dbReference type="Pfam" id="PF00520"/>
    </source>
</evidence>
<keyword evidence="13" id="KW-0407">Ion channel</keyword>
<keyword evidence="4" id="KW-0597">Phosphoprotein</keyword>
<evidence type="ECO:0000256" key="2">
    <source>
        <dbReference type="ARBA" id="ARBA00022448"/>
    </source>
</evidence>
<keyword evidence="9" id="KW-0630">Potassium</keyword>
<feature type="compositionally biased region" description="Low complexity" evidence="17">
    <location>
        <begin position="145"/>
        <end position="154"/>
    </location>
</feature>
<evidence type="ECO:0000313" key="21">
    <source>
        <dbReference type="Proteomes" id="UP000625711"/>
    </source>
</evidence>
<feature type="transmembrane region" description="Helical" evidence="18">
    <location>
        <begin position="571"/>
        <end position="594"/>
    </location>
</feature>
<feature type="compositionally biased region" description="Basic and acidic residues" evidence="17">
    <location>
        <begin position="234"/>
        <end position="244"/>
    </location>
</feature>
<evidence type="ECO:0000256" key="18">
    <source>
        <dbReference type="SAM" id="Phobius"/>
    </source>
</evidence>
<keyword evidence="6" id="KW-0631">Potassium channel</keyword>
<gene>
    <name evidence="20" type="ORF">GWI33_013045</name>
</gene>
<evidence type="ECO:0000256" key="4">
    <source>
        <dbReference type="ARBA" id="ARBA00022553"/>
    </source>
</evidence>
<dbReference type="OrthoDB" id="10035564at2759"/>
<dbReference type="FunFam" id="1.20.120.350:FF:000035">
    <property type="entry name" value="Calcium-activated potassium channel slowpoke"/>
    <property type="match status" value="1"/>
</dbReference>
<evidence type="ECO:0000256" key="5">
    <source>
        <dbReference type="ARBA" id="ARBA00022692"/>
    </source>
</evidence>
<dbReference type="GO" id="GO:0045211">
    <property type="term" value="C:postsynaptic membrane"/>
    <property type="evidence" value="ECO:0007669"/>
    <property type="project" value="TreeGrafter"/>
</dbReference>